<comment type="caution">
    <text evidence="1">The sequence shown here is derived from an EMBL/GenBank/DDBJ whole genome shotgun (WGS) entry which is preliminary data.</text>
</comment>
<name>A0ABP0SG10_9DINO</name>
<reference evidence="1 2" key="1">
    <citation type="submission" date="2024-02" db="EMBL/GenBank/DDBJ databases">
        <authorList>
            <person name="Chen Y."/>
            <person name="Shah S."/>
            <person name="Dougan E. K."/>
            <person name="Thang M."/>
            <person name="Chan C."/>
        </authorList>
    </citation>
    <scope>NUCLEOTIDE SEQUENCE [LARGE SCALE GENOMIC DNA]</scope>
</reference>
<protein>
    <submittedName>
        <fullName evidence="1">Uncharacterized protein</fullName>
    </submittedName>
</protein>
<sequence>MADEIRREAATGADFGYYPGAPSRLTSRPDHAHYGTLVASVEKAVGAIMDSAAKWSTFFSATLQKDVAGSVWSRL</sequence>
<proteinExistence type="predicted"/>
<dbReference type="EMBL" id="CAXAMM010043695">
    <property type="protein sequence ID" value="CAK9111299.1"/>
    <property type="molecule type" value="Genomic_DNA"/>
</dbReference>
<gene>
    <name evidence="1" type="ORF">SCF082_LOCUS51676</name>
</gene>
<accession>A0ABP0SG10</accession>
<dbReference type="Proteomes" id="UP001642464">
    <property type="component" value="Unassembled WGS sequence"/>
</dbReference>
<evidence type="ECO:0000313" key="2">
    <source>
        <dbReference type="Proteomes" id="UP001642464"/>
    </source>
</evidence>
<keyword evidence="2" id="KW-1185">Reference proteome</keyword>
<evidence type="ECO:0000313" key="1">
    <source>
        <dbReference type="EMBL" id="CAK9111299.1"/>
    </source>
</evidence>
<feature type="non-terminal residue" evidence="1">
    <location>
        <position position="75"/>
    </location>
</feature>
<organism evidence="1 2">
    <name type="scientific">Durusdinium trenchii</name>
    <dbReference type="NCBI Taxonomy" id="1381693"/>
    <lineage>
        <taxon>Eukaryota</taxon>
        <taxon>Sar</taxon>
        <taxon>Alveolata</taxon>
        <taxon>Dinophyceae</taxon>
        <taxon>Suessiales</taxon>
        <taxon>Symbiodiniaceae</taxon>
        <taxon>Durusdinium</taxon>
    </lineage>
</organism>